<dbReference type="PANTHER" id="PTHR42800:SF2">
    <property type="entry name" value="INVERTASE-RELATED"/>
    <property type="match status" value="1"/>
</dbReference>
<dbReference type="InterPro" id="IPR013320">
    <property type="entry name" value="ConA-like_dom_sf"/>
</dbReference>
<evidence type="ECO:0000256" key="1">
    <source>
        <dbReference type="ARBA" id="ARBA00009902"/>
    </source>
</evidence>
<keyword evidence="2 4" id="KW-0378">Hydrolase</keyword>
<comment type="caution">
    <text evidence="7">The sequence shown here is derived from an EMBL/GenBank/DDBJ whole genome shotgun (WGS) entry which is preliminary data.</text>
</comment>
<dbReference type="SUPFAM" id="SSF49899">
    <property type="entry name" value="Concanavalin A-like lectins/glucanases"/>
    <property type="match status" value="1"/>
</dbReference>
<dbReference type="SMART" id="SM00640">
    <property type="entry name" value="Glyco_32"/>
    <property type="match status" value="1"/>
</dbReference>
<dbReference type="InParanoid" id="A0A1Y2AR84"/>
<comment type="similarity">
    <text evidence="1 4">Belongs to the glycosyl hydrolase 32 family.</text>
</comment>
<dbReference type="PROSITE" id="PS00609">
    <property type="entry name" value="GLYCOSYL_HYDROL_F32"/>
    <property type="match status" value="1"/>
</dbReference>
<name>A0A1Y2AR84_9TREE</name>
<dbReference type="Gene3D" id="2.60.120.560">
    <property type="entry name" value="Exo-inulinase, domain 1"/>
    <property type="match status" value="1"/>
</dbReference>
<dbReference type="GO" id="GO:0004575">
    <property type="term" value="F:sucrose alpha-glucosidase activity"/>
    <property type="evidence" value="ECO:0007669"/>
    <property type="project" value="TreeGrafter"/>
</dbReference>
<dbReference type="FunFam" id="2.115.10.20:FF:000002">
    <property type="entry name" value="Invertase 2"/>
    <property type="match status" value="1"/>
</dbReference>
<dbReference type="Gene3D" id="2.115.10.20">
    <property type="entry name" value="Glycosyl hydrolase domain, family 43"/>
    <property type="match status" value="1"/>
</dbReference>
<dbReference type="GO" id="GO:0000324">
    <property type="term" value="C:fungal-type vacuole"/>
    <property type="evidence" value="ECO:0007669"/>
    <property type="project" value="TreeGrafter"/>
</dbReference>
<organism evidence="7 8">
    <name type="scientific">Naematelia encephala</name>
    <dbReference type="NCBI Taxonomy" id="71784"/>
    <lineage>
        <taxon>Eukaryota</taxon>
        <taxon>Fungi</taxon>
        <taxon>Dikarya</taxon>
        <taxon>Basidiomycota</taxon>
        <taxon>Agaricomycotina</taxon>
        <taxon>Tremellomycetes</taxon>
        <taxon>Tremellales</taxon>
        <taxon>Naemateliaceae</taxon>
        <taxon>Naematelia</taxon>
    </lineage>
</organism>
<dbReference type="InterPro" id="IPR018053">
    <property type="entry name" value="Glyco_hydro_32_AS"/>
</dbReference>
<accession>A0A1Y2AR84</accession>
<dbReference type="STRING" id="71784.A0A1Y2AR84"/>
<dbReference type="AlphaFoldDB" id="A0A1Y2AR84"/>
<feature type="domain" description="Glycosyl hydrolase family 32 C-terminal" evidence="6">
    <location>
        <begin position="411"/>
        <end position="489"/>
    </location>
</feature>
<dbReference type="InterPro" id="IPR023296">
    <property type="entry name" value="Glyco_hydro_beta-prop_sf"/>
</dbReference>
<keyword evidence="3 4" id="KW-0326">Glycosidase</keyword>
<reference evidence="7 8" key="1">
    <citation type="submission" date="2016-07" db="EMBL/GenBank/DDBJ databases">
        <title>Pervasive Adenine N6-methylation of Active Genes in Fungi.</title>
        <authorList>
            <consortium name="DOE Joint Genome Institute"/>
            <person name="Mondo S.J."/>
            <person name="Dannebaum R.O."/>
            <person name="Kuo R.C."/>
            <person name="Labutti K."/>
            <person name="Haridas S."/>
            <person name="Kuo A."/>
            <person name="Salamov A."/>
            <person name="Ahrendt S.R."/>
            <person name="Lipzen A."/>
            <person name="Sullivan W."/>
            <person name="Andreopoulos W.B."/>
            <person name="Clum A."/>
            <person name="Lindquist E."/>
            <person name="Daum C."/>
            <person name="Ramamoorthy G.K."/>
            <person name="Gryganskyi A."/>
            <person name="Culley D."/>
            <person name="Magnuson J.K."/>
            <person name="James T.Y."/>
            <person name="O'Malley M.A."/>
            <person name="Stajich J.E."/>
            <person name="Spatafora J.W."/>
            <person name="Visel A."/>
            <person name="Grigoriev I.V."/>
        </authorList>
    </citation>
    <scope>NUCLEOTIDE SEQUENCE [LARGE SCALE GENOMIC DNA]</scope>
    <source>
        <strain evidence="7 8">68-887.2</strain>
    </source>
</reference>
<dbReference type="Proteomes" id="UP000193986">
    <property type="component" value="Unassembled WGS sequence"/>
</dbReference>
<dbReference type="OrthoDB" id="202537at2759"/>
<evidence type="ECO:0000256" key="4">
    <source>
        <dbReference type="RuleBase" id="RU362110"/>
    </source>
</evidence>
<dbReference type="InterPro" id="IPR013148">
    <property type="entry name" value="Glyco_hydro_32_N"/>
</dbReference>
<dbReference type="CDD" id="cd18622">
    <property type="entry name" value="GH32_Inu-like"/>
    <property type="match status" value="1"/>
</dbReference>
<evidence type="ECO:0000259" key="5">
    <source>
        <dbReference type="Pfam" id="PF00251"/>
    </source>
</evidence>
<evidence type="ECO:0000313" key="8">
    <source>
        <dbReference type="Proteomes" id="UP000193986"/>
    </source>
</evidence>
<dbReference type="InterPro" id="IPR001362">
    <property type="entry name" value="Glyco_hydro_32"/>
</dbReference>
<dbReference type="EMBL" id="MCFC01000061">
    <property type="protein sequence ID" value="ORY25089.1"/>
    <property type="molecule type" value="Genomic_DNA"/>
</dbReference>
<feature type="domain" description="Glycosyl hydrolase family 32 N-terminal" evidence="5">
    <location>
        <begin position="30"/>
        <end position="327"/>
    </location>
</feature>
<proteinExistence type="inferred from homology"/>
<evidence type="ECO:0000256" key="2">
    <source>
        <dbReference type="ARBA" id="ARBA00022801"/>
    </source>
</evidence>
<protein>
    <submittedName>
        <fullName evidence="7">Glycosyl hydrolase</fullName>
    </submittedName>
</protein>
<gene>
    <name evidence="7" type="ORF">BCR39DRAFT_471784</name>
</gene>
<sequence>MSTSEYVESGLPTGTPIPGDYSGPLRPQVHFSPPQGFMNDPNGMFVDANGTWHLYYQYNPTGLVPGNTHWGHATSQDLYHWTNQPIALFPENSTALIFTGSCVVDVNNTSGFFPDQDNGVVAIYTLNTPTEEVQQISYSFDGGYSFERYDGNPVLRIGSTQFRDPKVIWYNDHWVMVIAFAQDFAIGIYTSADLKEWKFASNVTHVGILGNQYECPNLVQVPVEGSDDAMWVLTISINPGAPQGGSITQYIPGDFNGTHFTPVDQVARTSSFAKDDYAAQFFYGTPAGSDAISIGWASNWQYTDQVPTAWEGWRSAMTIPRRHYLKNLTRTGWDLISAPYNLDAILGGELSYDSDFINKSVTVDFSGSPSNAIWFQANFTLASNLIYPSYASLNFSFSSKSTGESVSGGYLFGGANAGQAWLDRGRTYAFDNPFYTNRFSIAQAGLASQISALFDRSIIEMFLDGGDHSGTATFFPSEPLTRLTVATTGMPEGSEVRIGVWQVNSAWASMGNNGTWVQGNITTRS</sequence>
<keyword evidence="8" id="KW-1185">Reference proteome</keyword>
<dbReference type="PANTHER" id="PTHR42800">
    <property type="entry name" value="EXOINULINASE INUD (AFU_ORTHOLOGUE AFUA_5G00480)"/>
    <property type="match status" value="1"/>
</dbReference>
<dbReference type="Pfam" id="PF00251">
    <property type="entry name" value="Glyco_hydro_32N"/>
    <property type="match status" value="1"/>
</dbReference>
<dbReference type="Pfam" id="PF08244">
    <property type="entry name" value="Glyco_hydro_32C"/>
    <property type="match status" value="1"/>
</dbReference>
<dbReference type="SUPFAM" id="SSF75005">
    <property type="entry name" value="Arabinanase/levansucrase/invertase"/>
    <property type="match status" value="1"/>
</dbReference>
<dbReference type="InterPro" id="IPR013189">
    <property type="entry name" value="Glyco_hydro_32_C"/>
</dbReference>
<dbReference type="FunCoup" id="A0A1Y2AR84">
    <property type="interactions" value="96"/>
</dbReference>
<evidence type="ECO:0000313" key="7">
    <source>
        <dbReference type="EMBL" id="ORY25089.1"/>
    </source>
</evidence>
<evidence type="ECO:0000259" key="6">
    <source>
        <dbReference type="Pfam" id="PF08244"/>
    </source>
</evidence>
<evidence type="ECO:0000256" key="3">
    <source>
        <dbReference type="ARBA" id="ARBA00023295"/>
    </source>
</evidence>
<dbReference type="GO" id="GO:0005987">
    <property type="term" value="P:sucrose catabolic process"/>
    <property type="evidence" value="ECO:0007669"/>
    <property type="project" value="TreeGrafter"/>
</dbReference>